<dbReference type="Proteomes" id="UP000829447">
    <property type="component" value="Linkage Group LG30"/>
</dbReference>
<sequence length="156" mass="17962">QGSEPALQAFTVDFIQIKKQTQLNASSIQDHKDTNAISPPVKQGIQKKTTTATTLIQSPMSKIKENVSLLEIDIVELKELIMSHLQDHSNLEQLMKDIMNLRQDIKYLQRDREQMSKELQQTKEELRDLKSTLGRKLTETKTEMQEELTGLKSELR</sequence>
<keyword evidence="2" id="KW-1185">Reference proteome</keyword>
<accession>A0ACC5XWV6</accession>
<proteinExistence type="predicted"/>
<comment type="caution">
    <text evidence="1">The sequence shown here is derived from an EMBL/GenBank/DDBJ whole genome shotgun (WGS) entry which is preliminary data.</text>
</comment>
<gene>
    <name evidence="1" type="ORF">PGIGA_G00194420</name>
</gene>
<name>A0ACC5XWV6_PANGG</name>
<protein>
    <submittedName>
        <fullName evidence="1">Uncharacterized protein</fullName>
    </submittedName>
</protein>
<evidence type="ECO:0000313" key="2">
    <source>
        <dbReference type="Proteomes" id="UP000829447"/>
    </source>
</evidence>
<organism evidence="1 2">
    <name type="scientific">Pangasianodon gigas</name>
    <name type="common">Mekong giant catfish</name>
    <name type="synonym">Pangasius gigas</name>
    <dbReference type="NCBI Taxonomy" id="30993"/>
    <lineage>
        <taxon>Eukaryota</taxon>
        <taxon>Metazoa</taxon>
        <taxon>Chordata</taxon>
        <taxon>Craniata</taxon>
        <taxon>Vertebrata</taxon>
        <taxon>Euteleostomi</taxon>
        <taxon>Actinopterygii</taxon>
        <taxon>Neopterygii</taxon>
        <taxon>Teleostei</taxon>
        <taxon>Ostariophysi</taxon>
        <taxon>Siluriformes</taxon>
        <taxon>Pangasiidae</taxon>
        <taxon>Pangasianodon</taxon>
    </lineage>
</organism>
<feature type="non-terminal residue" evidence="1">
    <location>
        <position position="1"/>
    </location>
</feature>
<evidence type="ECO:0000313" key="1">
    <source>
        <dbReference type="EMBL" id="MCI4395642.1"/>
    </source>
</evidence>
<feature type="non-terminal residue" evidence="1">
    <location>
        <position position="156"/>
    </location>
</feature>
<dbReference type="EMBL" id="CM040483">
    <property type="protein sequence ID" value="MCI4395642.1"/>
    <property type="molecule type" value="Genomic_DNA"/>
</dbReference>
<reference evidence="1 2" key="1">
    <citation type="journal article" date="2022" name="bioRxiv">
        <title>An ancient truncated duplication of the anti-Mullerian hormone receptor type 2 gene is a potential conserved master sex determinant in the Pangasiidae catfish family.</title>
        <authorList>
            <person name="Wen M."/>
            <person name="Pan Q."/>
            <person name="Jouanno E."/>
            <person name="Montfort J."/>
            <person name="Zahm M."/>
            <person name="Cabau C."/>
            <person name="Klopp C."/>
            <person name="Iampietro C."/>
            <person name="Roques C."/>
            <person name="Bouchez O."/>
            <person name="Castinel A."/>
            <person name="Donnadieu C."/>
            <person name="Parrinello H."/>
            <person name="Poncet C."/>
            <person name="Belmonte E."/>
            <person name="Gautier V."/>
            <person name="Avarre J.-C."/>
            <person name="Dugue R."/>
            <person name="Gustiano R."/>
            <person name="Ha T.T.T."/>
            <person name="Campet M."/>
            <person name="Sriphairoj K."/>
            <person name="Ribolli J."/>
            <person name="de Almeida F.L."/>
            <person name="Desvignes T."/>
            <person name="Postlethwait J.H."/>
            <person name="Bucao C.F."/>
            <person name="Robinson-Rechavi M."/>
            <person name="Bobe J."/>
            <person name="Herpin A."/>
            <person name="Guiguen Y."/>
        </authorList>
    </citation>
    <scope>NUCLEOTIDE SEQUENCE [LARGE SCALE GENOMIC DNA]</scope>
    <source>
        <strain evidence="1">YG-Dec2019</strain>
    </source>
</reference>